<protein>
    <submittedName>
        <fullName evidence="2">Uncharacterized protein LOC107271428</fullName>
    </submittedName>
</protein>
<organism evidence="1 2">
    <name type="scientific">Cephus cinctus</name>
    <name type="common">Wheat stem sawfly</name>
    <dbReference type="NCBI Taxonomy" id="211228"/>
    <lineage>
        <taxon>Eukaryota</taxon>
        <taxon>Metazoa</taxon>
        <taxon>Ecdysozoa</taxon>
        <taxon>Arthropoda</taxon>
        <taxon>Hexapoda</taxon>
        <taxon>Insecta</taxon>
        <taxon>Pterygota</taxon>
        <taxon>Neoptera</taxon>
        <taxon>Endopterygota</taxon>
        <taxon>Hymenoptera</taxon>
        <taxon>Cephoidea</taxon>
        <taxon>Cephidae</taxon>
        <taxon>Cephus</taxon>
    </lineage>
</organism>
<keyword evidence="1" id="KW-1185">Reference proteome</keyword>
<reference evidence="2" key="1">
    <citation type="submission" date="2025-08" db="UniProtKB">
        <authorList>
            <consortium name="RefSeq"/>
        </authorList>
    </citation>
    <scope>IDENTIFICATION</scope>
</reference>
<dbReference type="AlphaFoldDB" id="A0AAJ7C685"/>
<dbReference type="GeneID" id="107271428"/>
<name>A0AAJ7C685_CEPCN</name>
<dbReference type="KEGG" id="ccin:107271428"/>
<dbReference type="RefSeq" id="XP_015602905.1">
    <property type="nucleotide sequence ID" value="XM_015747419.2"/>
</dbReference>
<sequence length="106" mass="12495">MFNQPPLRPLYLPRHLPSLTSWLSSDPPRKSYRETMSSWRPGNLDIDSRIRSSVVMDLTRNPGRRLDQEEKAANEQKVYCTISLRGERDSVWYRPNSVTMTGEEWR</sequence>
<proteinExistence type="predicted"/>
<evidence type="ECO:0000313" key="1">
    <source>
        <dbReference type="Proteomes" id="UP000694920"/>
    </source>
</evidence>
<accession>A0AAJ7C685</accession>
<evidence type="ECO:0000313" key="2">
    <source>
        <dbReference type="RefSeq" id="XP_015602905.1"/>
    </source>
</evidence>
<dbReference type="Proteomes" id="UP000694920">
    <property type="component" value="Unplaced"/>
</dbReference>
<gene>
    <name evidence="2" type="primary">LOC107271428</name>
</gene>